<reference evidence="2 3" key="1">
    <citation type="journal article" date="2017" name="BMC Genomics">
        <title>Comparative genomic and phylogenomic analyses of the Bifidobacteriaceae family.</title>
        <authorList>
            <person name="Lugli G.A."/>
            <person name="Milani C."/>
            <person name="Turroni F."/>
            <person name="Duranti S."/>
            <person name="Mancabelli L."/>
            <person name="Mangifesta M."/>
            <person name="Ferrario C."/>
            <person name="Modesto M."/>
            <person name="Mattarelli P."/>
            <person name="Jiri K."/>
            <person name="van Sinderen D."/>
            <person name="Ventura M."/>
        </authorList>
    </citation>
    <scope>NUCLEOTIDE SEQUENCE [LARGE SCALE GENOMIC DNA]</scope>
    <source>
        <strain evidence="2 3">DSM 24742</strain>
    </source>
</reference>
<sequence length="55" mass="6206">MKQRIIDSARKAGPWLRDIIIPAVGAIAFVAMSENAYKRCRATMDHVRNRKPGQP</sequence>
<dbReference type="AlphaFoldDB" id="A0A261EW60"/>
<feature type="transmembrane region" description="Helical" evidence="1">
    <location>
        <begin position="12"/>
        <end position="32"/>
    </location>
</feature>
<keyword evidence="1" id="KW-0812">Transmembrane</keyword>
<dbReference type="EMBL" id="MWWR01000011">
    <property type="protein sequence ID" value="OZG51120.1"/>
    <property type="molecule type" value="Genomic_DNA"/>
</dbReference>
<dbReference type="Proteomes" id="UP000216725">
    <property type="component" value="Unassembled WGS sequence"/>
</dbReference>
<keyword evidence="1" id="KW-0472">Membrane</keyword>
<organism evidence="2 3">
    <name type="scientific">Pseudoscardovia radai</name>
    <dbReference type="NCBI Taxonomy" id="987066"/>
    <lineage>
        <taxon>Bacteria</taxon>
        <taxon>Bacillati</taxon>
        <taxon>Actinomycetota</taxon>
        <taxon>Actinomycetes</taxon>
        <taxon>Bifidobacteriales</taxon>
        <taxon>Bifidobacteriaceae</taxon>
        <taxon>Pseudoscardovia</taxon>
    </lineage>
</organism>
<proteinExistence type="predicted"/>
<name>A0A261EW60_9BIFI</name>
<keyword evidence="3" id="KW-1185">Reference proteome</keyword>
<keyword evidence="1" id="KW-1133">Transmembrane helix</keyword>
<accession>A0A261EW60</accession>
<evidence type="ECO:0000313" key="2">
    <source>
        <dbReference type="EMBL" id="OZG51120.1"/>
    </source>
</evidence>
<gene>
    <name evidence="2" type="ORF">PSRA_1297</name>
</gene>
<protein>
    <submittedName>
        <fullName evidence="2">Uncharacterized protein</fullName>
    </submittedName>
</protein>
<comment type="caution">
    <text evidence="2">The sequence shown here is derived from an EMBL/GenBank/DDBJ whole genome shotgun (WGS) entry which is preliminary data.</text>
</comment>
<evidence type="ECO:0000313" key="3">
    <source>
        <dbReference type="Proteomes" id="UP000216725"/>
    </source>
</evidence>
<evidence type="ECO:0000256" key="1">
    <source>
        <dbReference type="SAM" id="Phobius"/>
    </source>
</evidence>